<proteinExistence type="predicted"/>
<accession>A0ABP8C917</accession>
<sequence>MINFTPALKLYFVIFFAFISSKLFSQSIANYNISVTTIWNSENHTSVPAGAHWSPLVGATHKNINDIVNLSKPSPLTNGLKDVAERGINTNFNNEINTVIASGNADKYLIENFSSGAIATATMHNVMVSEDFPLVTLISMVAPSPDWFIAVTNENLRSGLLTLNGWKDTYTIDVFAYDAGTDNGTNYNASNSANTPRTNIFKINNAPINGNKMATLTFTYNASTLSNREPNAIAGVKISPNPTNSIITLSNIQNINLKNIEIYSTIGNMVKQISTLKSLKTIKIDVSNLNKGIYLVKLNLENGSFKTQKIAIN</sequence>
<feature type="domain" description="Spondin" evidence="2">
    <location>
        <begin position="19"/>
        <end position="212"/>
    </location>
</feature>
<dbReference type="InterPro" id="IPR009465">
    <property type="entry name" value="Spondin_N"/>
</dbReference>
<dbReference type="InterPro" id="IPR038678">
    <property type="entry name" value="Spondin_N_sf"/>
</dbReference>
<dbReference type="NCBIfam" id="TIGR04183">
    <property type="entry name" value="Por_Secre_tail"/>
    <property type="match status" value="1"/>
</dbReference>
<protein>
    <recommendedName>
        <fullName evidence="2">Spondin domain-containing protein</fullName>
    </recommendedName>
</protein>
<keyword evidence="4" id="KW-1185">Reference proteome</keyword>
<dbReference type="Gene3D" id="2.60.40.2130">
    <property type="entry name" value="F-spondin domain"/>
    <property type="match status" value="1"/>
</dbReference>
<evidence type="ECO:0000313" key="4">
    <source>
        <dbReference type="Proteomes" id="UP001501496"/>
    </source>
</evidence>
<dbReference type="PROSITE" id="PS51020">
    <property type="entry name" value="SPONDIN"/>
    <property type="match status" value="1"/>
</dbReference>
<organism evidence="3 4">
    <name type="scientific">Postechiella marina</name>
    <dbReference type="NCBI Taxonomy" id="943941"/>
    <lineage>
        <taxon>Bacteria</taxon>
        <taxon>Pseudomonadati</taxon>
        <taxon>Bacteroidota</taxon>
        <taxon>Flavobacteriia</taxon>
        <taxon>Flavobacteriales</taxon>
        <taxon>Flavobacteriaceae</taxon>
        <taxon>Postechiella</taxon>
    </lineage>
</organism>
<dbReference type="NCBIfam" id="NF038123">
    <property type="entry name" value="NF038123_dom"/>
    <property type="match status" value="1"/>
</dbReference>
<dbReference type="EMBL" id="BAABCA010000004">
    <property type="protein sequence ID" value="GAA4235896.1"/>
    <property type="molecule type" value="Genomic_DNA"/>
</dbReference>
<keyword evidence="1" id="KW-0732">Signal</keyword>
<dbReference type="Proteomes" id="UP001501496">
    <property type="component" value="Unassembled WGS sequence"/>
</dbReference>
<evidence type="ECO:0000256" key="1">
    <source>
        <dbReference type="ARBA" id="ARBA00022729"/>
    </source>
</evidence>
<dbReference type="Pfam" id="PF06468">
    <property type="entry name" value="Spond_N"/>
    <property type="match status" value="1"/>
</dbReference>
<evidence type="ECO:0000313" key="3">
    <source>
        <dbReference type="EMBL" id="GAA4235896.1"/>
    </source>
</evidence>
<gene>
    <name evidence="3" type="ORF">GCM10022291_18900</name>
</gene>
<reference evidence="4" key="1">
    <citation type="journal article" date="2019" name="Int. J. Syst. Evol. Microbiol.">
        <title>The Global Catalogue of Microorganisms (GCM) 10K type strain sequencing project: providing services to taxonomists for standard genome sequencing and annotation.</title>
        <authorList>
            <consortium name="The Broad Institute Genomics Platform"/>
            <consortium name="The Broad Institute Genome Sequencing Center for Infectious Disease"/>
            <person name="Wu L."/>
            <person name="Ma J."/>
        </authorList>
    </citation>
    <scope>NUCLEOTIDE SEQUENCE [LARGE SCALE GENOMIC DNA]</scope>
    <source>
        <strain evidence="4">JCM 17630</strain>
    </source>
</reference>
<name>A0ABP8C917_9FLAO</name>
<evidence type="ECO:0000259" key="2">
    <source>
        <dbReference type="PROSITE" id="PS51020"/>
    </source>
</evidence>
<dbReference type="InterPro" id="IPR026444">
    <property type="entry name" value="Secre_tail"/>
</dbReference>
<dbReference type="RefSeq" id="WP_344787953.1">
    <property type="nucleotide sequence ID" value="NZ_BAABCA010000004.1"/>
</dbReference>
<dbReference type="Pfam" id="PF18962">
    <property type="entry name" value="Por_Secre_tail"/>
    <property type="match status" value="1"/>
</dbReference>
<comment type="caution">
    <text evidence="3">The sequence shown here is derived from an EMBL/GenBank/DDBJ whole genome shotgun (WGS) entry which is preliminary data.</text>
</comment>